<dbReference type="PATRIC" id="fig|33051.5.peg.410"/>
<dbReference type="EMBL" id="LDTC01000012">
    <property type="protein sequence ID" value="KTW17290.1"/>
    <property type="molecule type" value="Genomic_DNA"/>
</dbReference>
<evidence type="ECO:0000313" key="2">
    <source>
        <dbReference type="Proteomes" id="UP000074410"/>
    </source>
</evidence>
<comment type="caution">
    <text evidence="1">The sequence shown here is derived from an EMBL/GenBank/DDBJ whole genome shotgun (WGS) entry which is preliminary data.</text>
</comment>
<proteinExistence type="predicted"/>
<accession>A0A147JC93</accession>
<gene>
    <name evidence="1" type="ORF">NS258_02345</name>
</gene>
<dbReference type="Proteomes" id="UP000074410">
    <property type="component" value="Unassembled WGS sequence"/>
</dbReference>
<dbReference type="AlphaFoldDB" id="A0A147JC93"/>
<evidence type="ECO:0000313" key="1">
    <source>
        <dbReference type="EMBL" id="KTW17290.1"/>
    </source>
</evidence>
<organism evidence="1 2">
    <name type="scientific">Sphingomonas sanguinis</name>
    <dbReference type="NCBI Taxonomy" id="33051"/>
    <lineage>
        <taxon>Bacteria</taxon>
        <taxon>Pseudomonadati</taxon>
        <taxon>Pseudomonadota</taxon>
        <taxon>Alphaproteobacteria</taxon>
        <taxon>Sphingomonadales</taxon>
        <taxon>Sphingomonadaceae</taxon>
        <taxon>Sphingomonas</taxon>
    </lineage>
</organism>
<sequence>MPTEAAFAEELRDIYRRCERIGYRPTGMLQMIGEHGAIETARRLITAPPSQGFHRLALLNRLDLAIESVALREPWCALFTGQELTKAKRRLLR</sequence>
<protein>
    <submittedName>
        <fullName evidence="1">Uncharacterized protein</fullName>
    </submittedName>
</protein>
<reference evidence="1 2" key="1">
    <citation type="journal article" date="2016" name="Front. Microbiol.">
        <title>Genomic Resource of Rice Seed Associated Bacteria.</title>
        <authorList>
            <person name="Midha S."/>
            <person name="Bansal K."/>
            <person name="Sharma S."/>
            <person name="Kumar N."/>
            <person name="Patil P.P."/>
            <person name="Chaudhry V."/>
            <person name="Patil P.B."/>
        </authorList>
    </citation>
    <scope>NUCLEOTIDE SEQUENCE [LARGE SCALE GENOMIC DNA]</scope>
    <source>
        <strain evidence="1 2">NS258</strain>
    </source>
</reference>
<name>A0A147JC93_9SPHN</name>